<feature type="non-terminal residue" evidence="1">
    <location>
        <position position="1"/>
    </location>
</feature>
<protein>
    <submittedName>
        <fullName evidence="1">Uncharacterized protein</fullName>
    </submittedName>
</protein>
<name>A0AAN5D5D7_9BILA</name>
<dbReference type="Proteomes" id="UP001328107">
    <property type="component" value="Unassembled WGS sequence"/>
</dbReference>
<feature type="non-terminal residue" evidence="1">
    <location>
        <position position="159"/>
    </location>
</feature>
<accession>A0AAN5D5D7</accession>
<organism evidence="1 2">
    <name type="scientific">Pristionchus mayeri</name>
    <dbReference type="NCBI Taxonomy" id="1317129"/>
    <lineage>
        <taxon>Eukaryota</taxon>
        <taxon>Metazoa</taxon>
        <taxon>Ecdysozoa</taxon>
        <taxon>Nematoda</taxon>
        <taxon>Chromadorea</taxon>
        <taxon>Rhabditida</taxon>
        <taxon>Rhabditina</taxon>
        <taxon>Diplogasteromorpha</taxon>
        <taxon>Diplogasteroidea</taxon>
        <taxon>Neodiplogasteridae</taxon>
        <taxon>Pristionchus</taxon>
    </lineage>
</organism>
<evidence type="ECO:0000313" key="2">
    <source>
        <dbReference type="Proteomes" id="UP001328107"/>
    </source>
</evidence>
<comment type="caution">
    <text evidence="1">The sequence shown here is derived from an EMBL/GenBank/DDBJ whole genome shotgun (WGS) entry which is preliminary data.</text>
</comment>
<proteinExistence type="predicted"/>
<sequence>AARTKRDANITVMDEFDKKWSLSDAIADIRKRKGYEAGFSESDTRRHPSGRCKQTDDCLNDTELAIFRKVYHSRTKREQIRRRKCVSCGGESSVLVRMKRSFGDPDTNASAYNCLAFPQCRTRVKRFLDECNICTPHAERKRRKKRDFGQPQCYPCRQG</sequence>
<evidence type="ECO:0000313" key="1">
    <source>
        <dbReference type="EMBL" id="GMR56020.1"/>
    </source>
</evidence>
<reference evidence="2" key="1">
    <citation type="submission" date="2022-10" db="EMBL/GenBank/DDBJ databases">
        <title>Genome assembly of Pristionchus species.</title>
        <authorList>
            <person name="Yoshida K."/>
            <person name="Sommer R.J."/>
        </authorList>
    </citation>
    <scope>NUCLEOTIDE SEQUENCE [LARGE SCALE GENOMIC DNA]</scope>
    <source>
        <strain evidence="2">RS5460</strain>
    </source>
</reference>
<keyword evidence="2" id="KW-1185">Reference proteome</keyword>
<gene>
    <name evidence="1" type="ORF">PMAYCL1PPCAC_26215</name>
</gene>
<dbReference type="AlphaFoldDB" id="A0AAN5D5D7"/>
<dbReference type="EMBL" id="BTRK01000005">
    <property type="protein sequence ID" value="GMR56020.1"/>
    <property type="molecule type" value="Genomic_DNA"/>
</dbReference>